<dbReference type="EMBL" id="JBIRGH010000028">
    <property type="protein sequence ID" value="MFH8588965.1"/>
    <property type="molecule type" value="Genomic_DNA"/>
</dbReference>
<accession>A0ABW7RLJ8</accession>
<sequence>MEFSTGEGTASYGKFEEDAPPEAVMTEAAPVVSPVTEADVEQTPSRRLLPGA</sequence>
<feature type="region of interest" description="Disordered" evidence="1">
    <location>
        <begin position="1"/>
        <end position="52"/>
    </location>
</feature>
<dbReference type="Proteomes" id="UP001610990">
    <property type="component" value="Unassembled WGS sequence"/>
</dbReference>
<gene>
    <name evidence="2" type="ORF">ACH4GP_32070</name>
</gene>
<name>A0ABW7RLJ8_9ACTN</name>
<proteinExistence type="predicted"/>
<reference evidence="2 3" key="1">
    <citation type="submission" date="2024-10" db="EMBL/GenBank/DDBJ databases">
        <title>The Natural Products Discovery Center: Release of the First 8490 Sequenced Strains for Exploring Actinobacteria Biosynthetic Diversity.</title>
        <authorList>
            <person name="Kalkreuter E."/>
            <person name="Kautsar S.A."/>
            <person name="Yang D."/>
            <person name="Bader C.D."/>
            <person name="Teijaro C.N."/>
            <person name="Fluegel L."/>
            <person name="Davis C.M."/>
            <person name="Simpson J.R."/>
            <person name="Lauterbach L."/>
            <person name="Steele A.D."/>
            <person name="Gui C."/>
            <person name="Meng S."/>
            <person name="Li G."/>
            <person name="Viehrig K."/>
            <person name="Ye F."/>
            <person name="Su P."/>
            <person name="Kiefer A.F."/>
            <person name="Nichols A."/>
            <person name="Cepeda A.J."/>
            <person name="Yan W."/>
            <person name="Fan B."/>
            <person name="Jiang Y."/>
            <person name="Adhikari A."/>
            <person name="Zheng C.-J."/>
            <person name="Schuster L."/>
            <person name="Cowan T.M."/>
            <person name="Smanski M.J."/>
            <person name="Chevrette M.G."/>
            <person name="De Carvalho L.P.S."/>
            <person name="Shen B."/>
        </authorList>
    </citation>
    <scope>NUCLEOTIDE SEQUENCE [LARGE SCALE GENOMIC DNA]</scope>
    <source>
        <strain evidence="2 3">NPDC018013</strain>
    </source>
</reference>
<comment type="caution">
    <text evidence="2">The sequence shown here is derived from an EMBL/GenBank/DDBJ whole genome shotgun (WGS) entry which is preliminary data.</text>
</comment>
<evidence type="ECO:0000313" key="3">
    <source>
        <dbReference type="Proteomes" id="UP001610990"/>
    </source>
</evidence>
<organism evidence="2 3">
    <name type="scientific">Streptomyces celluloflavus</name>
    <dbReference type="NCBI Taxonomy" id="58344"/>
    <lineage>
        <taxon>Bacteria</taxon>
        <taxon>Bacillati</taxon>
        <taxon>Actinomycetota</taxon>
        <taxon>Actinomycetes</taxon>
        <taxon>Kitasatosporales</taxon>
        <taxon>Streptomycetaceae</taxon>
        <taxon>Streptomyces</taxon>
    </lineage>
</organism>
<evidence type="ECO:0000313" key="2">
    <source>
        <dbReference type="EMBL" id="MFH8588965.1"/>
    </source>
</evidence>
<keyword evidence="3" id="KW-1185">Reference proteome</keyword>
<protein>
    <submittedName>
        <fullName evidence="2">Uncharacterized protein</fullName>
    </submittedName>
</protein>
<evidence type="ECO:0000256" key="1">
    <source>
        <dbReference type="SAM" id="MobiDB-lite"/>
    </source>
</evidence>
<dbReference type="RefSeq" id="WP_397675961.1">
    <property type="nucleotide sequence ID" value="NZ_JBIRGH010000028.1"/>
</dbReference>